<keyword evidence="5" id="KW-1185">Reference proteome</keyword>
<evidence type="ECO:0000259" key="3">
    <source>
        <dbReference type="Pfam" id="PF16209"/>
    </source>
</evidence>
<dbReference type="PANTHER" id="PTHR24092">
    <property type="entry name" value="PROBABLE PHOSPHOLIPID-TRANSPORTING ATPASE"/>
    <property type="match status" value="1"/>
</dbReference>
<evidence type="ECO:0000256" key="2">
    <source>
        <dbReference type="SAM" id="Phobius"/>
    </source>
</evidence>
<evidence type="ECO:0000256" key="1">
    <source>
        <dbReference type="SAM" id="MobiDB-lite"/>
    </source>
</evidence>
<protein>
    <recommendedName>
        <fullName evidence="3">P-type ATPase N-terminal domain-containing protein</fullName>
    </recommendedName>
</protein>
<gene>
    <name evidence="4" type="ORF">DSTB1V02_LOCUS811</name>
</gene>
<dbReference type="GO" id="GO:0005886">
    <property type="term" value="C:plasma membrane"/>
    <property type="evidence" value="ECO:0007669"/>
    <property type="project" value="TreeGrafter"/>
</dbReference>
<keyword evidence="2" id="KW-0472">Membrane</keyword>
<dbReference type="GO" id="GO:0005802">
    <property type="term" value="C:trans-Golgi network"/>
    <property type="evidence" value="ECO:0007669"/>
    <property type="project" value="TreeGrafter"/>
</dbReference>
<feature type="region of interest" description="Disordered" evidence="1">
    <location>
        <begin position="50"/>
        <end position="76"/>
    </location>
</feature>
<dbReference type="EMBL" id="LR899580">
    <property type="protein sequence ID" value="CAD7240805.1"/>
    <property type="molecule type" value="Genomic_DNA"/>
</dbReference>
<dbReference type="SUPFAM" id="SSF81665">
    <property type="entry name" value="Calcium ATPase, transmembrane domain M"/>
    <property type="match status" value="1"/>
</dbReference>
<feature type="transmembrane region" description="Helical" evidence="2">
    <location>
        <begin position="253"/>
        <end position="271"/>
    </location>
</feature>
<dbReference type="EMBL" id="CAJPEV010000063">
    <property type="protein sequence ID" value="CAG0879908.1"/>
    <property type="molecule type" value="Genomic_DNA"/>
</dbReference>
<feature type="domain" description="P-type ATPase N-terminal" evidence="3">
    <location>
        <begin position="87"/>
        <end position="150"/>
    </location>
</feature>
<dbReference type="AlphaFoldDB" id="A0A7R8X4P6"/>
<feature type="region of interest" description="Disordered" evidence="1">
    <location>
        <begin position="1"/>
        <end position="31"/>
    </location>
</feature>
<keyword evidence="2" id="KW-0812">Transmembrane</keyword>
<dbReference type="Pfam" id="PF16209">
    <property type="entry name" value="PhoLip_ATPase_N"/>
    <property type="match status" value="1"/>
</dbReference>
<accession>A0A7R8X4P6</accession>
<dbReference type="OrthoDB" id="377733at2759"/>
<proteinExistence type="predicted"/>
<dbReference type="GO" id="GO:0045332">
    <property type="term" value="P:phospholipid translocation"/>
    <property type="evidence" value="ECO:0007669"/>
    <property type="project" value="TreeGrafter"/>
</dbReference>
<dbReference type="PANTHER" id="PTHR24092:SF150">
    <property type="entry name" value="PHOSPHOLIPID-TRANSPORTING ATPASE"/>
    <property type="match status" value="1"/>
</dbReference>
<evidence type="ECO:0000313" key="5">
    <source>
        <dbReference type="Proteomes" id="UP000677054"/>
    </source>
</evidence>
<evidence type="ECO:0000313" key="4">
    <source>
        <dbReference type="EMBL" id="CAD7240805.1"/>
    </source>
</evidence>
<keyword evidence="2" id="KW-1133">Transmembrane helix</keyword>
<dbReference type="GO" id="GO:0140326">
    <property type="term" value="F:ATPase-coupled intramembrane lipid transporter activity"/>
    <property type="evidence" value="ECO:0007669"/>
    <property type="project" value="TreeGrafter"/>
</dbReference>
<sequence>MADPIPLTSLNPTVISQSQGQSLNGVEPGSDTCDLSTEMFSSVKVRYHRIPEGEGEEPPSKVPSGPEEEEGTASVTEPPEAMKVRLIYVNRPQPTRYCSNRVSTAKYGPISFFPCFLLEQFRRYSNCFFLFIALLQQIPDVSPTGRYTTLVPLIFILTVSAVKEIIEDISRVKLIACKILSHVQDVKSSVNLIPVKAPHVVILIEDLPAAVAELHIEVAEPWRLLVVALRVASDSVFLRRFRCARVVARLRRVRVVLVDVIICIIGVFWVVERLTKVLVFTVHQVLHMRHVH</sequence>
<name>A0A7R8X4P6_9CRUS</name>
<feature type="compositionally biased region" description="Polar residues" evidence="1">
    <location>
        <begin position="8"/>
        <end position="24"/>
    </location>
</feature>
<dbReference type="InterPro" id="IPR032631">
    <property type="entry name" value="P-type_ATPase_N"/>
</dbReference>
<dbReference type="Proteomes" id="UP000677054">
    <property type="component" value="Unassembled WGS sequence"/>
</dbReference>
<dbReference type="InterPro" id="IPR023298">
    <property type="entry name" value="ATPase_P-typ_TM_dom_sf"/>
</dbReference>
<organism evidence="4">
    <name type="scientific">Darwinula stevensoni</name>
    <dbReference type="NCBI Taxonomy" id="69355"/>
    <lineage>
        <taxon>Eukaryota</taxon>
        <taxon>Metazoa</taxon>
        <taxon>Ecdysozoa</taxon>
        <taxon>Arthropoda</taxon>
        <taxon>Crustacea</taxon>
        <taxon>Oligostraca</taxon>
        <taxon>Ostracoda</taxon>
        <taxon>Podocopa</taxon>
        <taxon>Podocopida</taxon>
        <taxon>Darwinulocopina</taxon>
        <taxon>Darwinuloidea</taxon>
        <taxon>Darwinulidae</taxon>
        <taxon>Darwinula</taxon>
    </lineage>
</organism>
<reference evidence="4" key="1">
    <citation type="submission" date="2020-11" db="EMBL/GenBank/DDBJ databases">
        <authorList>
            <person name="Tran Van P."/>
        </authorList>
    </citation>
    <scope>NUCLEOTIDE SEQUENCE</scope>
</reference>